<dbReference type="Pfam" id="PF00196">
    <property type="entry name" value="GerE"/>
    <property type="match status" value="1"/>
</dbReference>
<dbReference type="AlphaFoldDB" id="A0A4Q2ISY2"/>
<dbReference type="PANTHER" id="PTHR44688">
    <property type="entry name" value="DNA-BINDING TRANSCRIPTIONAL ACTIVATOR DEVR_DOSR"/>
    <property type="match status" value="1"/>
</dbReference>
<dbReference type="OrthoDB" id="9814495at2"/>
<dbReference type="PANTHER" id="PTHR44688:SF16">
    <property type="entry name" value="DNA-BINDING TRANSCRIPTIONAL ACTIVATOR DEVR_DOSR"/>
    <property type="match status" value="1"/>
</dbReference>
<organism evidence="6 7">
    <name type="scientific">Sphingomonas desiccabilis</name>
    <dbReference type="NCBI Taxonomy" id="429134"/>
    <lineage>
        <taxon>Bacteria</taxon>
        <taxon>Pseudomonadati</taxon>
        <taxon>Pseudomonadota</taxon>
        <taxon>Alphaproteobacteria</taxon>
        <taxon>Sphingomonadales</taxon>
        <taxon>Sphingomonadaceae</taxon>
        <taxon>Sphingomonas</taxon>
    </lineage>
</organism>
<dbReference type="EMBL" id="SDPT01000002">
    <property type="protein sequence ID" value="RXZ31458.1"/>
    <property type="molecule type" value="Genomic_DNA"/>
</dbReference>
<dbReference type="SMART" id="SM00421">
    <property type="entry name" value="HTH_LUXR"/>
    <property type="match status" value="1"/>
</dbReference>
<proteinExistence type="predicted"/>
<keyword evidence="3" id="KW-0804">Transcription</keyword>
<dbReference type="InterPro" id="IPR016032">
    <property type="entry name" value="Sig_transdc_resp-reg_C-effctor"/>
</dbReference>
<dbReference type="GO" id="GO:0006355">
    <property type="term" value="P:regulation of DNA-templated transcription"/>
    <property type="evidence" value="ECO:0007669"/>
    <property type="project" value="InterPro"/>
</dbReference>
<dbReference type="Gene3D" id="1.10.10.10">
    <property type="entry name" value="Winged helix-like DNA-binding domain superfamily/Winged helix DNA-binding domain"/>
    <property type="match status" value="1"/>
</dbReference>
<comment type="caution">
    <text evidence="6">The sequence shown here is derived from an EMBL/GenBank/DDBJ whole genome shotgun (WGS) entry which is preliminary data.</text>
</comment>
<evidence type="ECO:0000256" key="4">
    <source>
        <dbReference type="SAM" id="MobiDB-lite"/>
    </source>
</evidence>
<dbReference type="Proteomes" id="UP000292347">
    <property type="component" value="Unassembled WGS sequence"/>
</dbReference>
<gene>
    <name evidence="6" type="ORF">EO081_09420</name>
</gene>
<evidence type="ECO:0000259" key="5">
    <source>
        <dbReference type="PROSITE" id="PS50043"/>
    </source>
</evidence>
<keyword evidence="1" id="KW-0805">Transcription regulation</keyword>
<dbReference type="InterPro" id="IPR000792">
    <property type="entry name" value="Tscrpt_reg_LuxR_C"/>
</dbReference>
<dbReference type="GO" id="GO:0003677">
    <property type="term" value="F:DNA binding"/>
    <property type="evidence" value="ECO:0007669"/>
    <property type="project" value="UniProtKB-KW"/>
</dbReference>
<evidence type="ECO:0000256" key="1">
    <source>
        <dbReference type="ARBA" id="ARBA00023015"/>
    </source>
</evidence>
<protein>
    <submittedName>
        <fullName evidence="6">LuxR family transcriptional regulator</fullName>
    </submittedName>
</protein>
<dbReference type="PRINTS" id="PR00038">
    <property type="entry name" value="HTHLUXR"/>
</dbReference>
<dbReference type="SUPFAM" id="SSF46894">
    <property type="entry name" value="C-terminal effector domain of the bipartite response regulators"/>
    <property type="match status" value="1"/>
</dbReference>
<dbReference type="PROSITE" id="PS00622">
    <property type="entry name" value="HTH_LUXR_1"/>
    <property type="match status" value="1"/>
</dbReference>
<dbReference type="PROSITE" id="PS50043">
    <property type="entry name" value="HTH_LUXR_2"/>
    <property type="match status" value="1"/>
</dbReference>
<sequence length="166" mass="17439">MSGQNGHSPGARPDVIRVMIGATGVCLDILMTDHAPADPSTACVVVVGKELSELRVAVGTPPDAQDPSGPTAEDRDELEGFGSRNEFGQAVRVAIQGAAGIPLSPREMEVLHHIAAGRSNKVIAQAMNISGETVRAHVKSIFRKAGLENRTQAALWAVTVTSSDFF</sequence>
<feature type="domain" description="HTH luxR-type" evidence="5">
    <location>
        <begin position="96"/>
        <end position="161"/>
    </location>
</feature>
<name>A0A4Q2ISY2_9SPHN</name>
<accession>A0A4Q2ISY2</accession>
<reference evidence="6 7" key="1">
    <citation type="submission" date="2019-01" db="EMBL/GenBank/DDBJ databases">
        <title>Sphingomonas mucosissima sp. nov. and Sphingomonas desiccabilis sp. nov., from biological soil crusts in the Colorado Plateau, USA.</title>
        <authorList>
            <person name="Zhu D."/>
        </authorList>
    </citation>
    <scope>NUCLEOTIDE SEQUENCE [LARGE SCALE GENOMIC DNA]</scope>
    <source>
        <strain evidence="6 7">CP1D</strain>
    </source>
</reference>
<dbReference type="InterPro" id="IPR036388">
    <property type="entry name" value="WH-like_DNA-bd_sf"/>
</dbReference>
<evidence type="ECO:0000256" key="2">
    <source>
        <dbReference type="ARBA" id="ARBA00023125"/>
    </source>
</evidence>
<feature type="region of interest" description="Disordered" evidence="4">
    <location>
        <begin position="58"/>
        <end position="79"/>
    </location>
</feature>
<keyword evidence="2" id="KW-0238">DNA-binding</keyword>
<evidence type="ECO:0000313" key="6">
    <source>
        <dbReference type="EMBL" id="RXZ31458.1"/>
    </source>
</evidence>
<evidence type="ECO:0000256" key="3">
    <source>
        <dbReference type="ARBA" id="ARBA00023163"/>
    </source>
</evidence>
<dbReference type="CDD" id="cd06170">
    <property type="entry name" value="LuxR_C_like"/>
    <property type="match status" value="1"/>
</dbReference>
<evidence type="ECO:0000313" key="7">
    <source>
        <dbReference type="Proteomes" id="UP000292347"/>
    </source>
</evidence>
<keyword evidence="7" id="KW-1185">Reference proteome</keyword>